<keyword evidence="3" id="KW-1185">Reference proteome</keyword>
<keyword evidence="1" id="KW-0812">Transmembrane</keyword>
<evidence type="ECO:0008006" key="4">
    <source>
        <dbReference type="Google" id="ProtNLM"/>
    </source>
</evidence>
<keyword evidence="1" id="KW-1133">Transmembrane helix</keyword>
<evidence type="ECO:0000313" key="2">
    <source>
        <dbReference type="EMBL" id="GAA2200952.1"/>
    </source>
</evidence>
<feature type="transmembrane region" description="Helical" evidence="1">
    <location>
        <begin position="26"/>
        <end position="43"/>
    </location>
</feature>
<protein>
    <recommendedName>
        <fullName evidence="4">Lmo0937 family membrane protein</fullName>
    </recommendedName>
</protein>
<dbReference type="EMBL" id="BAAAQW010000006">
    <property type="protein sequence ID" value="GAA2200952.1"/>
    <property type="molecule type" value="Genomic_DNA"/>
</dbReference>
<evidence type="ECO:0000256" key="1">
    <source>
        <dbReference type="SAM" id="Phobius"/>
    </source>
</evidence>
<sequence>MLLWIAVILFVLWLLGFIALPSLGWVVHILIVLAIIALIFHFVRGRSTV</sequence>
<reference evidence="3" key="1">
    <citation type="journal article" date="2019" name="Int. J. Syst. Evol. Microbiol.">
        <title>The Global Catalogue of Microorganisms (GCM) 10K type strain sequencing project: providing services to taxonomists for standard genome sequencing and annotation.</title>
        <authorList>
            <consortium name="The Broad Institute Genomics Platform"/>
            <consortium name="The Broad Institute Genome Sequencing Center for Infectious Disease"/>
            <person name="Wu L."/>
            <person name="Ma J."/>
        </authorList>
    </citation>
    <scope>NUCLEOTIDE SEQUENCE [LARGE SCALE GENOMIC DNA]</scope>
    <source>
        <strain evidence="3">JCM 16034</strain>
    </source>
</reference>
<gene>
    <name evidence="2" type="ORF">GCM10009849_23520</name>
</gene>
<dbReference type="NCBIfam" id="NF033488">
    <property type="entry name" value="lmo0937_fam_TM"/>
    <property type="match status" value="1"/>
</dbReference>
<keyword evidence="1" id="KW-0472">Membrane</keyword>
<dbReference type="InterPro" id="IPR043727">
    <property type="entry name" value="Lmo0937-like"/>
</dbReference>
<accession>A0ABP5NRY3</accession>
<dbReference type="RefSeq" id="WP_208711191.1">
    <property type="nucleotide sequence ID" value="NZ_BAAAQW010000006.1"/>
</dbReference>
<evidence type="ECO:0000313" key="3">
    <source>
        <dbReference type="Proteomes" id="UP001500432"/>
    </source>
</evidence>
<dbReference type="Pfam" id="PF18919">
    <property type="entry name" value="DUF5670"/>
    <property type="match status" value="1"/>
</dbReference>
<comment type="caution">
    <text evidence="2">The sequence shown here is derived from an EMBL/GenBank/DDBJ whole genome shotgun (WGS) entry which is preliminary data.</text>
</comment>
<name>A0ABP5NRY3_9MICC</name>
<dbReference type="Proteomes" id="UP001500432">
    <property type="component" value="Unassembled WGS sequence"/>
</dbReference>
<organism evidence="2 3">
    <name type="scientific">Sinomonas flava</name>
    <dbReference type="NCBI Taxonomy" id="496857"/>
    <lineage>
        <taxon>Bacteria</taxon>
        <taxon>Bacillati</taxon>
        <taxon>Actinomycetota</taxon>
        <taxon>Actinomycetes</taxon>
        <taxon>Micrococcales</taxon>
        <taxon>Micrococcaceae</taxon>
        <taxon>Sinomonas</taxon>
    </lineage>
</organism>
<proteinExistence type="predicted"/>